<dbReference type="CDD" id="cd00383">
    <property type="entry name" value="trans_reg_C"/>
    <property type="match status" value="1"/>
</dbReference>
<evidence type="ECO:0000256" key="5">
    <source>
        <dbReference type="ARBA" id="ARBA00023125"/>
    </source>
</evidence>
<evidence type="ECO:0000313" key="12">
    <source>
        <dbReference type="EMBL" id="MDL5042297.1"/>
    </source>
</evidence>
<accession>A0A150JS06</accession>
<evidence type="ECO:0000256" key="4">
    <source>
        <dbReference type="ARBA" id="ARBA00023015"/>
    </source>
</evidence>
<dbReference type="InterPro" id="IPR039420">
    <property type="entry name" value="WalR-like"/>
</dbReference>
<dbReference type="SUPFAM" id="SSF52172">
    <property type="entry name" value="CheY-like"/>
    <property type="match status" value="1"/>
</dbReference>
<dbReference type="Gene3D" id="1.10.10.10">
    <property type="entry name" value="Winged helix-like DNA-binding domain superfamily/Winged helix DNA-binding domain"/>
    <property type="match status" value="1"/>
</dbReference>
<dbReference type="CDD" id="cd17574">
    <property type="entry name" value="REC_OmpR"/>
    <property type="match status" value="1"/>
</dbReference>
<dbReference type="SMART" id="SM00862">
    <property type="entry name" value="Trans_reg_C"/>
    <property type="match status" value="1"/>
</dbReference>
<feature type="domain" description="Response regulatory" evidence="9">
    <location>
        <begin position="3"/>
        <end position="116"/>
    </location>
</feature>
<dbReference type="FunFam" id="1.10.10.10:FF:000018">
    <property type="entry name" value="DNA-binding response regulator ResD"/>
    <property type="match status" value="1"/>
</dbReference>
<dbReference type="Gene3D" id="3.40.50.2300">
    <property type="match status" value="1"/>
</dbReference>
<reference evidence="11 13" key="1">
    <citation type="submission" date="2016-01" db="EMBL/GenBank/DDBJ databases">
        <title>Genome Sequences of Twelve Sporeforming Bacillus Species Isolated from Foods.</title>
        <authorList>
            <person name="Berendsen E.M."/>
            <person name="Wells-Bennik M.H."/>
            <person name="Krawcyk A.O."/>
            <person name="De Jong A."/>
            <person name="Holsappel S."/>
            <person name="Eijlander R.T."/>
            <person name="Kuipers O.P."/>
        </authorList>
    </citation>
    <scope>NUCLEOTIDE SEQUENCE [LARGE SCALE GENOMIC DNA]</scope>
    <source>
        <strain evidence="11 13">B4098</strain>
    </source>
</reference>
<keyword evidence="2 7" id="KW-0597">Phosphoprotein</keyword>
<evidence type="ECO:0000256" key="3">
    <source>
        <dbReference type="ARBA" id="ARBA00023012"/>
    </source>
</evidence>
<evidence type="ECO:0000256" key="8">
    <source>
        <dbReference type="PROSITE-ProRule" id="PRU01091"/>
    </source>
</evidence>
<proteinExistence type="predicted"/>
<dbReference type="Proteomes" id="UP000075288">
    <property type="component" value="Unassembled WGS sequence"/>
</dbReference>
<dbReference type="InterPro" id="IPR001867">
    <property type="entry name" value="OmpR/PhoB-type_DNA-bd"/>
</dbReference>
<gene>
    <name evidence="11" type="ORF">B4098_2319</name>
    <name evidence="12" type="ORF">QN341_14920</name>
</gene>
<feature type="domain" description="OmpR/PhoB-type" evidence="10">
    <location>
        <begin position="124"/>
        <end position="224"/>
    </location>
</feature>
<keyword evidence="3" id="KW-0902">Two-component regulatory system</keyword>
<dbReference type="RefSeq" id="WP_017554156.1">
    <property type="nucleotide sequence ID" value="NZ_CABJCT010000036.1"/>
</dbReference>
<keyword evidence="5 8" id="KW-0238">DNA-binding</keyword>
<dbReference type="GO" id="GO:0032993">
    <property type="term" value="C:protein-DNA complex"/>
    <property type="evidence" value="ECO:0007669"/>
    <property type="project" value="TreeGrafter"/>
</dbReference>
<dbReference type="InterPro" id="IPR001789">
    <property type="entry name" value="Sig_transdc_resp-reg_receiver"/>
</dbReference>
<keyword evidence="4" id="KW-0805">Transcription regulation</keyword>
<dbReference type="GeneID" id="29814897"/>
<feature type="DNA-binding region" description="OmpR/PhoB-type" evidence="8">
    <location>
        <begin position="124"/>
        <end position="224"/>
    </location>
</feature>
<dbReference type="EMBL" id="LQYG01000102">
    <property type="protein sequence ID" value="KYC60022.1"/>
    <property type="molecule type" value="Genomic_DNA"/>
</dbReference>
<dbReference type="InterPro" id="IPR036388">
    <property type="entry name" value="WH-like_DNA-bd_sf"/>
</dbReference>
<sequence>MKKLLLVDDEERMLDLLALYLEPAGYACDKVTRGPEAIRYIQEETYDLILLDIMMPETDGWEVCRQIRKMSQVPVIMLTARTDKPDVVKGLKIGADDYISKPFDEKELLARIDAVLRRSNQNQNETIEKNGLKWDPVSFQVFCQNQPVSVTPKEFAMLGLFLQHPNQVFSREQLLTSIWGYEVETEDRTIDSHIRNVRDKLRNAGFPVDSHLQTVWGVGYKWVW</sequence>
<dbReference type="FunFam" id="3.40.50.2300:FF:000001">
    <property type="entry name" value="DNA-binding response regulator PhoB"/>
    <property type="match status" value="1"/>
</dbReference>
<evidence type="ECO:0000313" key="11">
    <source>
        <dbReference type="EMBL" id="KYC60022.1"/>
    </source>
</evidence>
<dbReference type="GO" id="GO:0000156">
    <property type="term" value="F:phosphorelay response regulator activity"/>
    <property type="evidence" value="ECO:0007669"/>
    <property type="project" value="TreeGrafter"/>
</dbReference>
<evidence type="ECO:0000256" key="1">
    <source>
        <dbReference type="ARBA" id="ARBA00004496"/>
    </source>
</evidence>
<reference evidence="12" key="2">
    <citation type="submission" date="2023-06" db="EMBL/GenBank/DDBJ databases">
        <title>Probiogenomic evaluation and L lactic producing Weizmannia coaggulans BKMTCR2-2 from tree bark.</title>
        <authorList>
            <person name="Mahittikon J."/>
            <person name="Tanasupawat S."/>
        </authorList>
    </citation>
    <scope>NUCLEOTIDE SEQUENCE</scope>
    <source>
        <strain evidence="12">BKMTCR2-2</strain>
    </source>
</reference>
<keyword evidence="6" id="KW-0804">Transcription</keyword>
<dbReference type="InterPro" id="IPR011006">
    <property type="entry name" value="CheY-like_superfamily"/>
</dbReference>
<evidence type="ECO:0000259" key="9">
    <source>
        <dbReference type="PROSITE" id="PS50110"/>
    </source>
</evidence>
<dbReference type="Pfam" id="PF00072">
    <property type="entry name" value="Response_reg"/>
    <property type="match status" value="1"/>
</dbReference>
<comment type="subcellular location">
    <subcellularLocation>
        <location evidence="1">Cytoplasm</location>
    </subcellularLocation>
</comment>
<evidence type="ECO:0000256" key="6">
    <source>
        <dbReference type="ARBA" id="ARBA00023163"/>
    </source>
</evidence>
<evidence type="ECO:0000259" key="10">
    <source>
        <dbReference type="PROSITE" id="PS51755"/>
    </source>
</evidence>
<dbReference type="Proteomes" id="UP001223084">
    <property type="component" value="Unassembled WGS sequence"/>
</dbReference>
<dbReference type="Pfam" id="PF00486">
    <property type="entry name" value="Trans_reg_C"/>
    <property type="match status" value="1"/>
</dbReference>
<evidence type="ECO:0000256" key="7">
    <source>
        <dbReference type="PROSITE-ProRule" id="PRU00169"/>
    </source>
</evidence>
<dbReference type="AlphaFoldDB" id="A0A150JS06"/>
<evidence type="ECO:0000256" key="2">
    <source>
        <dbReference type="ARBA" id="ARBA00022553"/>
    </source>
</evidence>
<dbReference type="SMART" id="SM00448">
    <property type="entry name" value="REC"/>
    <property type="match status" value="1"/>
</dbReference>
<feature type="modified residue" description="4-aspartylphosphate" evidence="7">
    <location>
        <position position="52"/>
    </location>
</feature>
<dbReference type="Gene3D" id="6.10.250.690">
    <property type="match status" value="1"/>
</dbReference>
<dbReference type="PROSITE" id="PS50110">
    <property type="entry name" value="RESPONSE_REGULATORY"/>
    <property type="match status" value="1"/>
</dbReference>
<dbReference type="GO" id="GO:0006355">
    <property type="term" value="P:regulation of DNA-templated transcription"/>
    <property type="evidence" value="ECO:0007669"/>
    <property type="project" value="InterPro"/>
</dbReference>
<evidence type="ECO:0000313" key="13">
    <source>
        <dbReference type="Proteomes" id="UP000075288"/>
    </source>
</evidence>
<dbReference type="PATRIC" id="fig|1398.26.peg.1141"/>
<dbReference type="PANTHER" id="PTHR48111:SF73">
    <property type="entry name" value="ALKALINE PHOSPHATASE SYNTHESIS TRANSCRIPTIONAL REGULATORY PROTEIN PHOP"/>
    <property type="match status" value="1"/>
</dbReference>
<name>A0A150JS06_HEYCO</name>
<organism evidence="11 13">
    <name type="scientific">Heyndrickxia coagulans</name>
    <name type="common">Weizmannia coagulans</name>
    <dbReference type="NCBI Taxonomy" id="1398"/>
    <lineage>
        <taxon>Bacteria</taxon>
        <taxon>Bacillati</taxon>
        <taxon>Bacillota</taxon>
        <taxon>Bacilli</taxon>
        <taxon>Bacillales</taxon>
        <taxon>Bacillaceae</taxon>
        <taxon>Heyndrickxia</taxon>
    </lineage>
</organism>
<protein>
    <submittedName>
        <fullName evidence="12">Response regulator transcription factor</fullName>
    </submittedName>
</protein>
<dbReference type="PROSITE" id="PS51755">
    <property type="entry name" value="OMPR_PHOB"/>
    <property type="match status" value="1"/>
</dbReference>
<comment type="caution">
    <text evidence="11">The sequence shown here is derived from an EMBL/GenBank/DDBJ whole genome shotgun (WGS) entry which is preliminary data.</text>
</comment>
<dbReference type="PANTHER" id="PTHR48111">
    <property type="entry name" value="REGULATOR OF RPOS"/>
    <property type="match status" value="1"/>
</dbReference>
<dbReference type="EMBL" id="JASUZX010000003">
    <property type="protein sequence ID" value="MDL5042297.1"/>
    <property type="molecule type" value="Genomic_DNA"/>
</dbReference>
<dbReference type="GO" id="GO:0005829">
    <property type="term" value="C:cytosol"/>
    <property type="evidence" value="ECO:0007669"/>
    <property type="project" value="TreeGrafter"/>
</dbReference>
<dbReference type="GO" id="GO:0000976">
    <property type="term" value="F:transcription cis-regulatory region binding"/>
    <property type="evidence" value="ECO:0007669"/>
    <property type="project" value="TreeGrafter"/>
</dbReference>